<proteinExistence type="predicted"/>
<protein>
    <submittedName>
        <fullName evidence="1">Uncharacterized protein</fullName>
    </submittedName>
</protein>
<comment type="caution">
    <text evidence="1">The sequence shown here is derived from an EMBL/GenBank/DDBJ whole genome shotgun (WGS) entry which is preliminary data.</text>
</comment>
<dbReference type="PATRIC" id="fig|82380.11.peg.2300"/>
<dbReference type="Proteomes" id="UP000033640">
    <property type="component" value="Unassembled WGS sequence"/>
</dbReference>
<reference evidence="1 2" key="1">
    <citation type="submission" date="2015-02" db="EMBL/GenBank/DDBJ databases">
        <title>Draft genome sequences of ten Microbacterium spp. with emphasis on heavy metal contaminated environments.</title>
        <authorList>
            <person name="Corretto E."/>
        </authorList>
    </citation>
    <scope>NUCLEOTIDE SEQUENCE [LARGE SCALE GENOMIC DNA]</scope>
    <source>
        <strain evidence="1 2">BEL4b</strain>
    </source>
</reference>
<dbReference type="EMBL" id="JYIW01000025">
    <property type="protein sequence ID" value="KJL28784.1"/>
    <property type="molecule type" value="Genomic_DNA"/>
</dbReference>
<sequence>MADVAGVVGKLAAPVAASGFRRLRVSFEVPWRVRRFCRKNLLPIPRYWVLRRFLTAAAVLEVYKSADPSRHRELTAAMQ</sequence>
<organism evidence="1 2">
    <name type="scientific">Microbacterium oxydans</name>
    <dbReference type="NCBI Taxonomy" id="82380"/>
    <lineage>
        <taxon>Bacteria</taxon>
        <taxon>Bacillati</taxon>
        <taxon>Actinomycetota</taxon>
        <taxon>Actinomycetes</taxon>
        <taxon>Micrococcales</taxon>
        <taxon>Microbacteriaceae</taxon>
        <taxon>Microbacterium</taxon>
    </lineage>
</organism>
<evidence type="ECO:0000313" key="1">
    <source>
        <dbReference type="EMBL" id="KJL28784.1"/>
    </source>
</evidence>
<name>A0A0F0L7X7_9MICO</name>
<dbReference type="AlphaFoldDB" id="A0A0F0L7X7"/>
<gene>
    <name evidence="1" type="ORF">RS83_02265</name>
</gene>
<evidence type="ECO:0000313" key="2">
    <source>
        <dbReference type="Proteomes" id="UP000033640"/>
    </source>
</evidence>
<accession>A0A0F0L7X7</accession>